<accession>A0A024K3A5</accession>
<dbReference type="Pfam" id="PF23213">
    <property type="entry name" value="DUF7065"/>
    <property type="match status" value="1"/>
</dbReference>
<sequence length="325" mass="37611">MISPADDVFHQRTDDPFWNESAWFGFSIPERTLNGFVYFYHRPNMKYSSGGIAIWDPTGEEMYNCRYYDMGSIFPLDPTWEMYDFGFPNGLHVHCVEPWKTYRLSYGGNSSFYAGAGCELELTWESFLPPHQTGQPEGQQEWAPARQHYEQPGRMKGTVKVDGETFHVDCWSMRDHSWGVRKLVNNTRGYFPWGIASEKSGFQVYAMSDLPPERDPVTDTKLRIAAGWYLKGGRYGSLSNGTCATTMRRDDGAPMRMEMCGIDSLGREFKAVGNAKAILSTVLYPWMFQWWAQFEWEFDGQICYGEEMDFFPLQHARKFIRSLRA</sequence>
<dbReference type="GO" id="GO:0016740">
    <property type="term" value="F:transferase activity"/>
    <property type="evidence" value="ECO:0007669"/>
    <property type="project" value="UniProtKB-KW"/>
</dbReference>
<gene>
    <name evidence="2" type="ORF">BN973_04672</name>
</gene>
<keyword evidence="2" id="KW-0808">Transferase</keyword>
<reference evidence="2" key="2">
    <citation type="submission" date="2014-04" db="EMBL/GenBank/DDBJ databases">
        <authorList>
            <person name="Xu Y.W."/>
            <person name="Yang Q."/>
        </authorList>
    </citation>
    <scope>NUCLEOTIDE SEQUENCE</scope>
    <source>
        <strain evidence="2">DSM 44626</strain>
    </source>
</reference>
<protein>
    <submittedName>
        <fullName evidence="2">Putative aminoglycoside phosphotransferase</fullName>
    </submittedName>
</protein>
<dbReference type="Proteomes" id="UP000028880">
    <property type="component" value="Unassembled WGS sequence"/>
</dbReference>
<dbReference type="PANTHER" id="PTHR34717:SF1">
    <property type="entry name" value="EG:BACR7A4.20 PROTEIN"/>
    <property type="match status" value="1"/>
</dbReference>
<proteinExistence type="predicted"/>
<dbReference type="InterPro" id="IPR055493">
    <property type="entry name" value="DUF7065"/>
</dbReference>
<dbReference type="eggNOG" id="ENOG502Z9BX">
    <property type="taxonomic scope" value="Bacteria"/>
</dbReference>
<evidence type="ECO:0000313" key="2">
    <source>
        <dbReference type="EMBL" id="CDO90279.1"/>
    </source>
</evidence>
<dbReference type="HOGENOM" id="CLU_072296_0_0_11"/>
<dbReference type="RefSeq" id="WP_139830317.1">
    <property type="nucleotide sequence ID" value="NZ_HG964446.1"/>
</dbReference>
<evidence type="ECO:0000259" key="1">
    <source>
        <dbReference type="Pfam" id="PF23213"/>
    </source>
</evidence>
<name>A0A024K3A5_9MYCO</name>
<dbReference type="EMBL" id="HG964446">
    <property type="protein sequence ID" value="CDO90279.1"/>
    <property type="molecule type" value="Genomic_DNA"/>
</dbReference>
<dbReference type="OrthoDB" id="7054648at2"/>
<dbReference type="SUPFAM" id="SSF159245">
    <property type="entry name" value="AttH-like"/>
    <property type="match status" value="1"/>
</dbReference>
<dbReference type="STRING" id="47839.BN973_04672"/>
<organism evidence="2">
    <name type="scientific">Mycobacterium triplex</name>
    <dbReference type="NCBI Taxonomy" id="47839"/>
    <lineage>
        <taxon>Bacteria</taxon>
        <taxon>Bacillati</taxon>
        <taxon>Actinomycetota</taxon>
        <taxon>Actinomycetes</taxon>
        <taxon>Mycobacteriales</taxon>
        <taxon>Mycobacteriaceae</taxon>
        <taxon>Mycobacterium</taxon>
        <taxon>Mycobacterium simiae complex</taxon>
    </lineage>
</organism>
<reference evidence="2" key="1">
    <citation type="journal article" date="2014" name="Genome Announc.">
        <title>Draft Genome Sequence of Mycobacterium triplex DSM 44626.</title>
        <authorList>
            <person name="Sassi M."/>
            <person name="Croce O."/>
            <person name="Robert C."/>
            <person name="Raoult D."/>
            <person name="Drancourt M."/>
        </authorList>
    </citation>
    <scope>NUCLEOTIDE SEQUENCE [LARGE SCALE GENOMIC DNA]</scope>
    <source>
        <strain evidence="2">DSM 44626</strain>
    </source>
</reference>
<dbReference type="AlphaFoldDB" id="A0A024K3A5"/>
<dbReference type="PANTHER" id="PTHR34717">
    <property type="entry name" value="EG:BACR7A4.20 PROTEIN"/>
    <property type="match status" value="1"/>
</dbReference>
<feature type="domain" description="DUF7065" evidence="1">
    <location>
        <begin position="10"/>
        <end position="181"/>
    </location>
</feature>